<evidence type="ECO:0000313" key="2">
    <source>
        <dbReference type="Proteomes" id="UP000016016"/>
    </source>
</evidence>
<organism evidence="1 2">
    <name type="scientific">Prevotella amnii CRIS 21A-A</name>
    <dbReference type="NCBI Taxonomy" id="679191"/>
    <lineage>
        <taxon>Bacteria</taxon>
        <taxon>Pseudomonadati</taxon>
        <taxon>Bacteroidota</taxon>
        <taxon>Bacteroidia</taxon>
        <taxon>Bacteroidales</taxon>
        <taxon>Prevotellaceae</taxon>
        <taxon>Prevotella</taxon>
    </lineage>
</organism>
<gene>
    <name evidence="1" type="ORF">HMPREF9018_0150</name>
</gene>
<dbReference type="InterPro" id="IPR034154">
    <property type="entry name" value="TOPRIM_DnaG/twinkle"/>
</dbReference>
<dbReference type="EMBL" id="ADFQ01000084">
    <property type="protein sequence ID" value="EFN90777.1"/>
    <property type="molecule type" value="Genomic_DNA"/>
</dbReference>
<dbReference type="CDD" id="cd01029">
    <property type="entry name" value="TOPRIM_primases"/>
    <property type="match status" value="1"/>
</dbReference>
<accession>E1GX32</accession>
<evidence type="ECO:0000313" key="1">
    <source>
        <dbReference type="EMBL" id="EFN90777.1"/>
    </source>
</evidence>
<proteinExistence type="predicted"/>
<protein>
    <submittedName>
        <fullName evidence="1">Toprim domain family protein</fullName>
    </submittedName>
</protein>
<dbReference type="SUPFAM" id="SSF56731">
    <property type="entry name" value="DNA primase core"/>
    <property type="match status" value="1"/>
</dbReference>
<sequence length="342" mass="39218">MNEAQRILQLTGGGLDIFVHYLGEKCLKKIFRNPFREDSRPSCHLYFNNRSSGDKQYYLQDFGDSSFCGNCFTIVGKLCNINTKTNFREVLQVINRDLCLGVFDAGNTNHHIAVPRQVPSENKSSSSSIASFKVETQPFMPWEESYWKEYGIDLATLKRYNVRSIISCTFTKASGREFAIYGSKAIPTYGYFFDGSRRVKIYRPKAKLRFMYAGHFPKPYIFGYEQLPVKGDVVFITGGEKDVMSLASHGFPALTFNSETANIPEAIFKNLSKRFYKIIFLYDTDATGKKESELRVQKYRKKYNVFKLDLPLAGSKSEKDISDFFRLGHTDKELQALIKSQQ</sequence>
<dbReference type="AlphaFoldDB" id="E1GX32"/>
<comment type="caution">
    <text evidence="1">The sequence shown here is derived from an EMBL/GenBank/DDBJ whole genome shotgun (WGS) entry which is preliminary data.</text>
</comment>
<dbReference type="RefSeq" id="WP_008449982.1">
    <property type="nucleotide sequence ID" value="NZ_ADFQ01000084.1"/>
</dbReference>
<reference evidence="1 2" key="1">
    <citation type="submission" date="2010-09" db="EMBL/GenBank/DDBJ databases">
        <authorList>
            <person name="Harkins D.M."/>
            <person name="Madupu R."/>
            <person name="Durkin A.S."/>
            <person name="Torralba M."/>
            <person name="Methe B."/>
            <person name="Sutton G.G."/>
            <person name="Nelson K.E."/>
        </authorList>
    </citation>
    <scope>NUCLEOTIDE SEQUENCE [LARGE SCALE GENOMIC DNA]</scope>
    <source>
        <strain evidence="1 2">CRIS 21A-A</strain>
    </source>
</reference>
<name>E1GX32_9BACT</name>
<dbReference type="eggNOG" id="COG0358">
    <property type="taxonomic scope" value="Bacteria"/>
</dbReference>
<dbReference type="Proteomes" id="UP000016016">
    <property type="component" value="Unassembled WGS sequence"/>
</dbReference>
<dbReference type="Gene3D" id="3.40.1360.10">
    <property type="match status" value="1"/>
</dbReference>